<keyword evidence="10" id="KW-0460">Magnesium</keyword>
<dbReference type="RefSeq" id="WP_209456403.1">
    <property type="nucleotide sequence ID" value="NZ_BAAACS010000002.1"/>
</dbReference>
<dbReference type="Pfam" id="PF02603">
    <property type="entry name" value="Hpr_kinase_N"/>
    <property type="match status" value="1"/>
</dbReference>
<comment type="miscellaneous">
    <text evidence="10">Both phosphorylation and phosphorolysis are carried out by the same active site and suggest a common mechanism for both reactions.</text>
</comment>
<comment type="caution">
    <text evidence="10">Lacks conserved residue(s) required for the propagation of feature annotation.</text>
</comment>
<dbReference type="GO" id="GO:0016301">
    <property type="term" value="F:kinase activity"/>
    <property type="evidence" value="ECO:0007669"/>
    <property type="project" value="UniProtKB-KW"/>
</dbReference>
<dbReference type="InterPro" id="IPR003755">
    <property type="entry name" value="HPr(Ser)_kin/Pase"/>
</dbReference>
<dbReference type="EMBL" id="JAGGJX010000002">
    <property type="protein sequence ID" value="MBP1854894.1"/>
    <property type="molecule type" value="Genomic_DNA"/>
</dbReference>
<keyword evidence="6 10" id="KW-0418">Kinase</keyword>
<feature type="domain" description="HPr(Ser) kinase/phosphorylase N-terminal" evidence="11">
    <location>
        <begin position="7"/>
        <end position="130"/>
    </location>
</feature>
<evidence type="ECO:0000256" key="9">
    <source>
        <dbReference type="ARBA" id="ARBA00047657"/>
    </source>
</evidence>
<dbReference type="CDD" id="cd01918">
    <property type="entry name" value="HprK_C"/>
    <property type="match status" value="1"/>
</dbReference>
<dbReference type="PANTHER" id="PTHR30305">
    <property type="entry name" value="PROTEIN YJDM-RELATED"/>
    <property type="match status" value="1"/>
</dbReference>
<keyword evidence="10" id="KW-0479">Metal-binding</keyword>
<evidence type="ECO:0000313" key="13">
    <source>
        <dbReference type="EMBL" id="MBP1854894.1"/>
    </source>
</evidence>
<feature type="binding site" evidence="10">
    <location>
        <position position="205"/>
    </location>
    <ligand>
        <name>Mg(2+)</name>
        <dbReference type="ChEBI" id="CHEBI:18420"/>
    </ligand>
</feature>
<dbReference type="HAMAP" id="MF_01249">
    <property type="entry name" value="HPr_kinase"/>
    <property type="match status" value="1"/>
</dbReference>
<feature type="active site" evidence="10">
    <location>
        <position position="162"/>
    </location>
</feature>
<comment type="function">
    <text evidence="10">Catalyzes the ATP- as well as the pyrophosphate-dependent phosphorylation of a specific serine residue in HPr, a phosphocarrier protein of the phosphoenolpyruvate-dependent sugar phosphotransferase system (PTS). HprK/P also catalyzes the pyrophosphate-producing, inorganic phosphate-dependent dephosphorylation (phosphorolysis) of seryl-phosphorylated HPr (P-Ser-HPr). The two antagonistic activities of HprK/P are regulated by several intracellular metabolites, which change their concentration in response to the absence or presence of rapidly metabolisable carbon sources (glucose, fructose, etc.) in the growth medium. Therefore, by controlling the phosphorylation state of HPr, HPrK/P is a sensor enzyme that plays a major role in the regulation of carbon metabolism and sugar transport: it mediates carbon catabolite repression (CCR), and regulates PTS-catalyzed carbohydrate uptake and inducer exclusion.</text>
</comment>
<feature type="active site" description="Proton acceptor; for phosphorylation activity. Proton donor; for dephosphorylation activity" evidence="10">
    <location>
        <position position="180"/>
    </location>
</feature>
<evidence type="ECO:0000256" key="7">
    <source>
        <dbReference type="ARBA" id="ARBA00022840"/>
    </source>
</evidence>
<dbReference type="Gene3D" id="3.40.1390.20">
    <property type="entry name" value="HprK N-terminal domain-like"/>
    <property type="match status" value="1"/>
</dbReference>
<feature type="region of interest" description="Important for the catalytic mechanism of dephosphorylation" evidence="10">
    <location>
        <begin position="267"/>
        <end position="272"/>
    </location>
</feature>
<gene>
    <name evidence="10" type="primary">hprK</name>
    <name evidence="13" type="ORF">J2Z43_001287</name>
</gene>
<dbReference type="SUPFAM" id="SSF75138">
    <property type="entry name" value="HprK N-terminal domain-like"/>
    <property type="match status" value="1"/>
</dbReference>
<evidence type="ECO:0000256" key="1">
    <source>
        <dbReference type="ARBA" id="ARBA00001120"/>
    </source>
</evidence>
<dbReference type="InterPro" id="IPR011126">
    <property type="entry name" value="Hpr_kin/Pase_Hpr_N"/>
</dbReference>
<dbReference type="NCBIfam" id="TIGR00679">
    <property type="entry name" value="hpr-ser"/>
    <property type="match status" value="1"/>
</dbReference>
<dbReference type="PANTHER" id="PTHR30305:SF1">
    <property type="entry name" value="HPR KINASE_PHOSPHORYLASE"/>
    <property type="match status" value="1"/>
</dbReference>
<feature type="active site" evidence="10">
    <location>
        <position position="246"/>
    </location>
</feature>
<keyword evidence="10" id="KW-0119">Carbohydrate metabolism</keyword>
<proteinExistence type="inferred from homology"/>
<keyword evidence="14" id="KW-1185">Reference proteome</keyword>
<keyword evidence="8 10" id="KW-0511">Multifunctional enzyme</keyword>
<dbReference type="SUPFAM" id="SSF53795">
    <property type="entry name" value="PEP carboxykinase-like"/>
    <property type="match status" value="1"/>
</dbReference>
<evidence type="ECO:0000259" key="11">
    <source>
        <dbReference type="Pfam" id="PF02603"/>
    </source>
</evidence>
<evidence type="ECO:0000259" key="12">
    <source>
        <dbReference type="Pfam" id="PF07475"/>
    </source>
</evidence>
<evidence type="ECO:0000256" key="3">
    <source>
        <dbReference type="ARBA" id="ARBA00022527"/>
    </source>
</evidence>
<feature type="domain" description="HPr kinase/phosphorylase C-terminal" evidence="12">
    <location>
        <begin position="133"/>
        <end position="301"/>
    </location>
</feature>
<evidence type="ECO:0000256" key="10">
    <source>
        <dbReference type="HAMAP-Rule" id="MF_01249"/>
    </source>
</evidence>
<dbReference type="InterPro" id="IPR028979">
    <property type="entry name" value="Ser_kin/Pase_Hpr-like_N_sf"/>
</dbReference>
<feature type="binding site" evidence="10">
    <location>
        <position position="163"/>
    </location>
    <ligand>
        <name>Mg(2+)</name>
        <dbReference type="ChEBI" id="CHEBI:18420"/>
    </ligand>
</feature>
<evidence type="ECO:0000313" key="14">
    <source>
        <dbReference type="Proteomes" id="UP000767291"/>
    </source>
</evidence>
<keyword evidence="4 10" id="KW-0808">Transferase</keyword>
<dbReference type="EC" id="2.7.4.-" evidence="10"/>
<comment type="catalytic activity">
    <reaction evidence="1 10">
        <text>[HPr protein]-L-serine + ATP = [HPr protein]-O-phospho-L-serine + ADP + H(+)</text>
        <dbReference type="Rhea" id="RHEA:46600"/>
        <dbReference type="Rhea" id="RHEA-COMP:11602"/>
        <dbReference type="Rhea" id="RHEA-COMP:11603"/>
        <dbReference type="ChEBI" id="CHEBI:15378"/>
        <dbReference type="ChEBI" id="CHEBI:29999"/>
        <dbReference type="ChEBI" id="CHEBI:30616"/>
        <dbReference type="ChEBI" id="CHEBI:83421"/>
        <dbReference type="ChEBI" id="CHEBI:456216"/>
    </reaction>
</comment>
<keyword evidence="3 10" id="KW-0723">Serine/threonine-protein kinase</keyword>
<feature type="active site" evidence="10">
    <location>
        <position position="141"/>
    </location>
</feature>
<keyword evidence="5 10" id="KW-0547">Nucleotide-binding</keyword>
<keyword evidence="7 10" id="KW-0067">ATP-binding</keyword>
<dbReference type="Pfam" id="PF07475">
    <property type="entry name" value="Hpr_kinase_C"/>
    <property type="match status" value="1"/>
</dbReference>
<evidence type="ECO:0000256" key="8">
    <source>
        <dbReference type="ARBA" id="ARBA00023268"/>
    </source>
</evidence>
<evidence type="ECO:0000256" key="5">
    <source>
        <dbReference type="ARBA" id="ARBA00022741"/>
    </source>
</evidence>
<dbReference type="EC" id="2.7.11.-" evidence="10"/>
<name>A0ABS4EAC6_9FIRM</name>
<reference evidence="13 14" key="1">
    <citation type="submission" date="2021-03" db="EMBL/GenBank/DDBJ databases">
        <title>Genomic Encyclopedia of Type Strains, Phase IV (KMG-IV): sequencing the most valuable type-strain genomes for metagenomic binning, comparative biology and taxonomic classification.</title>
        <authorList>
            <person name="Goeker M."/>
        </authorList>
    </citation>
    <scope>NUCLEOTIDE SEQUENCE [LARGE SCALE GENOMIC DNA]</scope>
    <source>
        <strain evidence="13 14">DSM 1289</strain>
    </source>
</reference>
<organism evidence="13 14">
    <name type="scientific">Metaclostridioides mangenotii</name>
    <dbReference type="NCBI Taxonomy" id="1540"/>
    <lineage>
        <taxon>Bacteria</taxon>
        <taxon>Bacillati</taxon>
        <taxon>Bacillota</taxon>
        <taxon>Clostridia</taxon>
        <taxon>Peptostreptococcales</taxon>
        <taxon>Peptostreptococcaceae</taxon>
        <taxon>Metaclostridioides</taxon>
    </lineage>
</organism>
<accession>A0ABS4EAC6</accession>
<dbReference type="InterPro" id="IPR027417">
    <property type="entry name" value="P-loop_NTPase"/>
</dbReference>
<comment type="domain">
    <text evidence="10">The Walker A ATP-binding motif also binds Pi and PPi.</text>
</comment>
<dbReference type="Proteomes" id="UP000767291">
    <property type="component" value="Unassembled WGS sequence"/>
</dbReference>
<evidence type="ECO:0000256" key="4">
    <source>
        <dbReference type="ARBA" id="ARBA00022679"/>
    </source>
</evidence>
<comment type="similarity">
    <text evidence="2 10">Belongs to the HPrK/P family.</text>
</comment>
<comment type="subunit">
    <text evidence="10">Homohexamer.</text>
</comment>
<comment type="catalytic activity">
    <reaction evidence="9 10">
        <text>[HPr protein]-O-phospho-L-serine + phosphate + H(+) = [HPr protein]-L-serine + diphosphate</text>
        <dbReference type="Rhea" id="RHEA:46604"/>
        <dbReference type="Rhea" id="RHEA-COMP:11602"/>
        <dbReference type="Rhea" id="RHEA-COMP:11603"/>
        <dbReference type="ChEBI" id="CHEBI:15378"/>
        <dbReference type="ChEBI" id="CHEBI:29999"/>
        <dbReference type="ChEBI" id="CHEBI:33019"/>
        <dbReference type="ChEBI" id="CHEBI:43474"/>
        <dbReference type="ChEBI" id="CHEBI:83421"/>
    </reaction>
</comment>
<evidence type="ECO:0000256" key="2">
    <source>
        <dbReference type="ARBA" id="ARBA00006883"/>
    </source>
</evidence>
<feature type="region of interest" description="Important for the catalytic mechanism of both phosphorylation and dephosphorylation" evidence="10">
    <location>
        <begin position="204"/>
        <end position="213"/>
    </location>
</feature>
<dbReference type="InterPro" id="IPR011104">
    <property type="entry name" value="Hpr_kin/Pase_C"/>
</dbReference>
<protein>
    <recommendedName>
        <fullName evidence="10">HPr kinase/phosphorylase</fullName>
        <shortName evidence="10">HPrK/P</shortName>
        <ecNumber evidence="10">2.7.11.-</ecNumber>
        <ecNumber evidence="10">2.7.4.-</ecNumber>
    </recommendedName>
    <alternativeName>
        <fullName evidence="10">HPr(Ser) kinase/phosphorylase</fullName>
    </alternativeName>
</protein>
<dbReference type="Gene3D" id="3.40.50.300">
    <property type="entry name" value="P-loop containing nucleotide triphosphate hydrolases"/>
    <property type="match status" value="1"/>
</dbReference>
<comment type="caution">
    <text evidence="13">The sequence shown here is derived from an EMBL/GenBank/DDBJ whole genome shotgun (WGS) entry which is preliminary data.</text>
</comment>
<comment type="cofactor">
    <cofactor evidence="10">
        <name>Mg(2+)</name>
        <dbReference type="ChEBI" id="CHEBI:18420"/>
    </cofactor>
</comment>
<sequence>MDTEKRVAIKDLAMDLRLEIVYMPQESDIYVESAELNRPGLQLAGYFEIFSNDRIQIVGKTEYNYFAKVDSEKRAEILDKYFSYDIPALIMTSGLAATPDFIEYAKKYNRVLLRTKMNTSKITSKLLSYLEARLSPTTTIHGVLVDVYGIGVLIKGDSNIGKSETALELVQRGNRLVADDSVEIRKQEDHKVVGTSPEILKYLLEIRGIGIIDVRSLYGVGAIKNSKTIDMVVYLEAWDSTKYYDRLGLDKDYEKILGINLEKLVIPVRPGRNTSMIIEVAAMNFRQKGMGYDAAYEFNNKLIDMIDKKSNDDE</sequence>
<evidence type="ECO:0000256" key="6">
    <source>
        <dbReference type="ARBA" id="ARBA00022777"/>
    </source>
</evidence>